<gene>
    <name evidence="1" type="ORF">I542_5218</name>
</gene>
<accession>A0A829QQV8</accession>
<organism evidence="1 2">
    <name type="scientific">Mycobacteroides abscessus 1948</name>
    <dbReference type="NCBI Taxonomy" id="1299323"/>
    <lineage>
        <taxon>Bacteria</taxon>
        <taxon>Bacillati</taxon>
        <taxon>Actinomycetota</taxon>
        <taxon>Actinomycetes</taxon>
        <taxon>Mycobacteriales</taxon>
        <taxon>Mycobacteriaceae</taxon>
        <taxon>Mycobacteroides</taxon>
        <taxon>Mycobacteroides abscessus</taxon>
    </lineage>
</organism>
<comment type="caution">
    <text evidence="1">The sequence shown here is derived from an EMBL/GenBank/DDBJ whole genome shotgun (WGS) entry which is preliminary data.</text>
</comment>
<reference evidence="1 2" key="1">
    <citation type="submission" date="2013-12" db="EMBL/GenBank/DDBJ databases">
        <authorList>
            <person name="Zelazny A."/>
            <person name="Olivier K."/>
            <person name="Holland S."/>
            <person name="Lenaerts A."/>
            <person name="Ordway D."/>
            <person name="DeGroote M.A."/>
            <person name="Parker T."/>
            <person name="Sizemore C."/>
            <person name="Tallon L.J."/>
            <person name="Sadzewicz L.K."/>
            <person name="Sengamalay N."/>
            <person name="Fraser C.M."/>
            <person name="Hine E."/>
            <person name="Shefchek K.A."/>
            <person name="Das S.P."/>
            <person name="Tettelin H."/>
        </authorList>
    </citation>
    <scope>NUCLEOTIDE SEQUENCE [LARGE SCALE GENOMIC DNA]</scope>
    <source>
        <strain evidence="1 2">1948</strain>
    </source>
</reference>
<evidence type="ECO:0000313" key="2">
    <source>
        <dbReference type="Proteomes" id="UP000021210"/>
    </source>
</evidence>
<dbReference type="EMBL" id="JAOH01000002">
    <property type="protein sequence ID" value="EUA65040.1"/>
    <property type="molecule type" value="Genomic_DNA"/>
</dbReference>
<protein>
    <submittedName>
        <fullName evidence="1">Uncharacterized protein</fullName>
    </submittedName>
</protein>
<dbReference type="Proteomes" id="UP000021210">
    <property type="component" value="Unassembled WGS sequence"/>
</dbReference>
<name>A0A829QQV8_9MYCO</name>
<sequence>MVDMVGTGDSLMAHETGSSTDELGHVRLVVDIGSSSSGLRWSGS</sequence>
<dbReference type="AlphaFoldDB" id="A0A829QQV8"/>
<evidence type="ECO:0000313" key="1">
    <source>
        <dbReference type="EMBL" id="EUA65040.1"/>
    </source>
</evidence>
<proteinExistence type="predicted"/>